<keyword evidence="1" id="KW-0472">Membrane</keyword>
<dbReference type="EMBL" id="BAEN01000063">
    <property type="protein sequence ID" value="GAC15845.1"/>
    <property type="molecule type" value="Genomic_DNA"/>
</dbReference>
<dbReference type="Proteomes" id="UP000006334">
    <property type="component" value="Unassembled WGS sequence"/>
</dbReference>
<feature type="transmembrane region" description="Helical" evidence="1">
    <location>
        <begin position="82"/>
        <end position="98"/>
    </location>
</feature>
<evidence type="ECO:0000313" key="2">
    <source>
        <dbReference type="EMBL" id="GAC15845.1"/>
    </source>
</evidence>
<proteinExistence type="predicted"/>
<keyword evidence="1" id="KW-0812">Transmembrane</keyword>
<gene>
    <name evidence="2" type="ORF">GLIP_3228</name>
</gene>
<feature type="transmembrane region" description="Helical" evidence="1">
    <location>
        <begin position="174"/>
        <end position="197"/>
    </location>
</feature>
<feature type="transmembrane region" description="Helical" evidence="1">
    <location>
        <begin position="6"/>
        <end position="25"/>
    </location>
</feature>
<evidence type="ECO:0000256" key="1">
    <source>
        <dbReference type="SAM" id="Phobius"/>
    </source>
</evidence>
<feature type="transmembrane region" description="Helical" evidence="1">
    <location>
        <begin position="209"/>
        <end position="229"/>
    </location>
</feature>
<evidence type="ECO:0000313" key="3">
    <source>
        <dbReference type="Proteomes" id="UP000006334"/>
    </source>
</evidence>
<reference evidence="2 3" key="1">
    <citation type="journal article" date="2017" name="Antonie Van Leeuwenhoek">
        <title>Rhizobium rhizosphaerae sp. nov., a novel species isolated from rice rhizosphere.</title>
        <authorList>
            <person name="Zhao J.J."/>
            <person name="Zhang J."/>
            <person name="Zhang R.J."/>
            <person name="Zhang C.W."/>
            <person name="Yin H.Q."/>
            <person name="Zhang X.X."/>
        </authorList>
    </citation>
    <scope>NUCLEOTIDE SEQUENCE [LARGE SCALE GENOMIC DNA]</scope>
    <source>
        <strain evidence="2 3">E3</strain>
    </source>
</reference>
<name>K6YX89_9ALTE</name>
<comment type="caution">
    <text evidence="2">The sequence shown here is derived from an EMBL/GenBank/DDBJ whole genome shotgun (WGS) entry which is preliminary data.</text>
</comment>
<keyword evidence="3" id="KW-1185">Reference proteome</keyword>
<dbReference type="AlphaFoldDB" id="K6YX89"/>
<sequence>MLLSHYLPKMITALLGGLFIFAGIYTFGNPLLFDRLFICILVFTAIICRKNINVLGVVIILVIQRLVEETAWSISELEYVDLIKAAFYFLSITVYWKIKYDNASRLLLCGLIISISAEFYLIFKHQEAPEIYWYVALLASYLFARHLFFMRVAYMSDIIPKQKVESINLDWQLYKLNAFFALLQLLMIAEYVIRAVFGFKNILFVWSSYPYLAQLCYTYLIWIVFYESYRLLIPKLLRA</sequence>
<dbReference type="STRING" id="1127673.GLIP_3228"/>
<accession>K6YX89</accession>
<keyword evidence="1" id="KW-1133">Transmembrane helix</keyword>
<feature type="transmembrane region" description="Helical" evidence="1">
    <location>
        <begin position="37"/>
        <end position="62"/>
    </location>
</feature>
<organism evidence="2 3">
    <name type="scientific">Aliiglaciecola lipolytica E3</name>
    <dbReference type="NCBI Taxonomy" id="1127673"/>
    <lineage>
        <taxon>Bacteria</taxon>
        <taxon>Pseudomonadati</taxon>
        <taxon>Pseudomonadota</taxon>
        <taxon>Gammaproteobacteria</taxon>
        <taxon>Alteromonadales</taxon>
        <taxon>Alteromonadaceae</taxon>
        <taxon>Aliiglaciecola</taxon>
    </lineage>
</organism>
<feature type="transmembrane region" description="Helical" evidence="1">
    <location>
        <begin position="105"/>
        <end position="125"/>
    </location>
</feature>
<protein>
    <submittedName>
        <fullName evidence="2">Uncharacterized protein</fullName>
    </submittedName>
</protein>
<feature type="transmembrane region" description="Helical" evidence="1">
    <location>
        <begin position="131"/>
        <end position="154"/>
    </location>
</feature>